<comment type="similarity">
    <text evidence="1">Belongs to the thiolase-like superfamily. Thiolase family.</text>
</comment>
<keyword evidence="2" id="KW-0808">Transferase</keyword>
<dbReference type="Gene3D" id="3.40.47.10">
    <property type="match status" value="2"/>
</dbReference>
<dbReference type="EMBL" id="CAEZVD010000059">
    <property type="protein sequence ID" value="CAB4622321.1"/>
    <property type="molecule type" value="Genomic_DNA"/>
</dbReference>
<dbReference type="CDD" id="cd00751">
    <property type="entry name" value="thiolase"/>
    <property type="match status" value="1"/>
</dbReference>
<dbReference type="PANTHER" id="PTHR18919">
    <property type="entry name" value="ACETYL-COA C-ACYLTRANSFERASE"/>
    <property type="match status" value="1"/>
</dbReference>
<dbReference type="PROSITE" id="PS00098">
    <property type="entry name" value="THIOLASE_1"/>
    <property type="match status" value="1"/>
</dbReference>
<evidence type="ECO:0000256" key="3">
    <source>
        <dbReference type="ARBA" id="ARBA00023315"/>
    </source>
</evidence>
<dbReference type="GO" id="GO:0003988">
    <property type="term" value="F:acetyl-CoA C-acyltransferase activity"/>
    <property type="evidence" value="ECO:0007669"/>
    <property type="project" value="UniProtKB-ARBA"/>
</dbReference>
<dbReference type="AlphaFoldDB" id="A0A6J6I744"/>
<evidence type="ECO:0000313" key="6">
    <source>
        <dbReference type="EMBL" id="CAB4622321.1"/>
    </source>
</evidence>
<feature type="domain" description="Thiolase C-terminal" evidence="5">
    <location>
        <begin position="275"/>
        <end position="394"/>
    </location>
</feature>
<dbReference type="InterPro" id="IPR020616">
    <property type="entry name" value="Thiolase_N"/>
</dbReference>
<dbReference type="PANTHER" id="PTHR18919:SF107">
    <property type="entry name" value="ACETYL-COA ACETYLTRANSFERASE, CYTOSOLIC"/>
    <property type="match status" value="1"/>
</dbReference>
<evidence type="ECO:0000256" key="2">
    <source>
        <dbReference type="ARBA" id="ARBA00022679"/>
    </source>
</evidence>
<proteinExistence type="inferred from homology"/>
<keyword evidence="3" id="KW-0012">Acyltransferase</keyword>
<dbReference type="InterPro" id="IPR020610">
    <property type="entry name" value="Thiolase_AS"/>
</dbReference>
<dbReference type="InterPro" id="IPR020617">
    <property type="entry name" value="Thiolase_C"/>
</dbReference>
<name>A0A6J6I744_9ZZZZ</name>
<protein>
    <submittedName>
        <fullName evidence="6">Unannotated protein</fullName>
    </submittedName>
</protein>
<evidence type="ECO:0000259" key="4">
    <source>
        <dbReference type="Pfam" id="PF00108"/>
    </source>
</evidence>
<accession>A0A6J6I744</accession>
<dbReference type="PIRSF" id="PIRSF000429">
    <property type="entry name" value="Ac-CoA_Ac_transf"/>
    <property type="match status" value="1"/>
</dbReference>
<dbReference type="FunFam" id="3.40.47.10:FF:000010">
    <property type="entry name" value="Acetyl-CoA acetyltransferase (Thiolase)"/>
    <property type="match status" value="1"/>
</dbReference>
<feature type="domain" description="Thiolase N-terminal" evidence="4">
    <location>
        <begin position="8"/>
        <end position="266"/>
    </location>
</feature>
<dbReference type="InterPro" id="IPR002155">
    <property type="entry name" value="Thiolase"/>
</dbReference>
<dbReference type="Pfam" id="PF02803">
    <property type="entry name" value="Thiolase_C"/>
    <property type="match status" value="1"/>
</dbReference>
<gene>
    <name evidence="6" type="ORF">UFOPK1909_00644</name>
</gene>
<evidence type="ECO:0000256" key="1">
    <source>
        <dbReference type="ARBA" id="ARBA00010982"/>
    </source>
</evidence>
<evidence type="ECO:0000259" key="5">
    <source>
        <dbReference type="Pfam" id="PF02803"/>
    </source>
</evidence>
<dbReference type="SUPFAM" id="SSF53901">
    <property type="entry name" value="Thiolase-like"/>
    <property type="match status" value="2"/>
</dbReference>
<organism evidence="6">
    <name type="scientific">freshwater metagenome</name>
    <dbReference type="NCBI Taxonomy" id="449393"/>
    <lineage>
        <taxon>unclassified sequences</taxon>
        <taxon>metagenomes</taxon>
        <taxon>ecological metagenomes</taxon>
    </lineage>
</organism>
<dbReference type="PROSITE" id="PS00737">
    <property type="entry name" value="THIOLASE_2"/>
    <property type="match status" value="1"/>
</dbReference>
<dbReference type="InterPro" id="IPR020615">
    <property type="entry name" value="Thiolase_acyl_enz_int_AS"/>
</dbReference>
<sequence>MAFADSTVLVAGARTPFGRLLGGLKTLSAAELGAIAMRAAIERAGIAPTQVDYVIMGQVVQAGAGQNPARQASVGAGVPLNVPSITINKVCLSGLDAIAMADQLIRAGEHEIIIAGGMESMSNGPHYLPGSREGAKYGDWKLKDSVANDALTCAFDQVAMGVSTEGFNSKYQLTREQQDAYSVHSHARSHNATEAGHFSSEIVPVEVNVGKGKFITVETDEGIRADTSAESLAKLRPAFASEGTITAGNASQISDGAVAVVVMKKSKAIELGISWLAEIGAQGNVAGPDTSLQEQPANAILHALERENLSVSDVDLFELNEAFAAVGLVSAEKLGAPLEKVNVNGGAIAIGHPVGASGARLVLHLALELKRRGGGIGAAALCGGGGQGSALLLKVAK</sequence>
<dbReference type="InterPro" id="IPR020613">
    <property type="entry name" value="Thiolase_CS"/>
</dbReference>
<dbReference type="NCBIfam" id="TIGR01930">
    <property type="entry name" value="AcCoA-C-Actrans"/>
    <property type="match status" value="1"/>
</dbReference>
<reference evidence="6" key="1">
    <citation type="submission" date="2020-05" db="EMBL/GenBank/DDBJ databases">
        <authorList>
            <person name="Chiriac C."/>
            <person name="Salcher M."/>
            <person name="Ghai R."/>
            <person name="Kavagutti S V."/>
        </authorList>
    </citation>
    <scope>NUCLEOTIDE SEQUENCE</scope>
</reference>
<dbReference type="InterPro" id="IPR016039">
    <property type="entry name" value="Thiolase-like"/>
</dbReference>
<dbReference type="Pfam" id="PF00108">
    <property type="entry name" value="Thiolase_N"/>
    <property type="match status" value="1"/>
</dbReference>
<dbReference type="PROSITE" id="PS00099">
    <property type="entry name" value="THIOLASE_3"/>
    <property type="match status" value="1"/>
</dbReference>